<proteinExistence type="predicted"/>
<evidence type="ECO:0000256" key="1">
    <source>
        <dbReference type="SAM" id="Coils"/>
    </source>
</evidence>
<evidence type="ECO:0000313" key="2">
    <source>
        <dbReference type="EMBL" id="CDI80038.1"/>
    </source>
</evidence>
<evidence type="ECO:0000313" key="3">
    <source>
        <dbReference type="Proteomes" id="UP000018050"/>
    </source>
</evidence>
<dbReference type="Proteomes" id="UP000018050">
    <property type="component" value="Unassembled WGS sequence"/>
</dbReference>
<dbReference type="OrthoDB" id="408098at2759"/>
<reference evidence="2" key="1">
    <citation type="submission" date="2013-10" db="EMBL/GenBank/DDBJ databases">
        <title>Genomic analysis of the causative agents of coccidiosis in chickens.</title>
        <authorList>
            <person name="Reid A.J."/>
            <person name="Blake D."/>
            <person name="Billington K."/>
            <person name="Browne H."/>
            <person name="Dunn M."/>
            <person name="Hung S."/>
            <person name="Kawahara F."/>
            <person name="Miranda-Saavedra D."/>
            <person name="Mourier T."/>
            <person name="Nagra H."/>
            <person name="Otto T.D."/>
            <person name="Rawlings N."/>
            <person name="Sanchez A."/>
            <person name="Sanders M."/>
            <person name="Subramaniam C."/>
            <person name="Tay Y."/>
            <person name="Dear P."/>
            <person name="Doerig C."/>
            <person name="Gruber A."/>
            <person name="Parkinson J."/>
            <person name="Shirley M."/>
            <person name="Wan K.L."/>
            <person name="Berriman M."/>
            <person name="Tomley F."/>
            <person name="Pain A."/>
        </authorList>
    </citation>
    <scope>NUCLEOTIDE SEQUENCE [LARGE SCALE GENOMIC DNA]</scope>
    <source>
        <strain evidence="2">Houghton</strain>
    </source>
</reference>
<reference evidence="2" key="2">
    <citation type="submission" date="2013-10" db="EMBL/GenBank/DDBJ databases">
        <authorList>
            <person name="Aslett M."/>
        </authorList>
    </citation>
    <scope>NUCLEOTIDE SEQUENCE [LARGE SCALE GENOMIC DNA]</scope>
    <source>
        <strain evidence="2">Houghton</strain>
    </source>
</reference>
<feature type="coiled-coil region" evidence="1">
    <location>
        <begin position="353"/>
        <end position="414"/>
    </location>
</feature>
<organism evidence="2 3">
    <name type="scientific">Eimeria acervulina</name>
    <name type="common">Coccidian parasite</name>
    <dbReference type="NCBI Taxonomy" id="5801"/>
    <lineage>
        <taxon>Eukaryota</taxon>
        <taxon>Sar</taxon>
        <taxon>Alveolata</taxon>
        <taxon>Apicomplexa</taxon>
        <taxon>Conoidasida</taxon>
        <taxon>Coccidia</taxon>
        <taxon>Eucoccidiorida</taxon>
        <taxon>Eimeriorina</taxon>
        <taxon>Eimeriidae</taxon>
        <taxon>Eimeria</taxon>
    </lineage>
</organism>
<dbReference type="AlphaFoldDB" id="U6GLA3"/>
<dbReference type="OMA" id="MLEVARM"/>
<dbReference type="RefSeq" id="XP_013249947.1">
    <property type="nucleotide sequence ID" value="XM_013394493.1"/>
</dbReference>
<protein>
    <submittedName>
        <fullName evidence="2">Uncharacterized protein</fullName>
    </submittedName>
</protein>
<dbReference type="EMBL" id="HG671130">
    <property type="protein sequence ID" value="CDI80038.1"/>
    <property type="molecule type" value="Genomic_DNA"/>
</dbReference>
<keyword evidence="1" id="KW-0175">Coiled coil</keyword>
<dbReference type="GeneID" id="25269411"/>
<name>U6GLA3_EIMAC</name>
<dbReference type="VEuPathDB" id="ToxoDB:EAH_00013410"/>
<gene>
    <name evidence="2" type="ORF">EAH_00013410</name>
</gene>
<accession>U6GLA3</accession>
<sequence>MEGRRGALDLSEEIELCGKLRNDIGKALKTDAHNAAKYGRHTVCAYLIRASQIYSSSALFRAQSECEESKALESLIETEALHLEENVATAETSFLHATASIEKIEVATAHLHETNSVLSQQLDRSLQLIDESTEGGSSRHHQLWMNEFEVFFYSFVFSFQRLRNCEGSTCRSAKYRKKLTRGCVFCSLCNQFTFSISRPRRTSVEALLRSIMNGEEQTRGLKAEMQTLKSTLEVLERTKEELIPVLESCEKAFASLFPVIPRRRDAELVHYKRKVSEMLKNEQGIFSEMKKREHCIVEFSSAQQKAANVTEALQKEEEKLAALCGMLIGCLPPCLFLLKEMARMEQTEMDALRENEKRIMNKGLEALQKAEREADEVAGAADIAESRLSDLRRAHAAFTNLEGLEAKIVEAQENEKARSLTLAAAYSTFHAPAPTTTPAARREAEWQNNACMQSGGSRTPNISFALFFSGLRKGDSAYTDRYASQETFEPRSPEEVEALCRAWEHYVHPRAREFWQTAEARIEILQKIARGVHRGYDPVLGDDKQCVVWYGDLSEDDNLPVIRMVKPGETQESQTYVNRTLVFLYADEESFNELQEKPKKAFTMACANPLCVNLTHIALDD</sequence>
<keyword evidence="3" id="KW-1185">Reference proteome</keyword>